<evidence type="ECO:0000259" key="2">
    <source>
        <dbReference type="Pfam" id="PF07811"/>
    </source>
</evidence>
<evidence type="ECO:0000256" key="1">
    <source>
        <dbReference type="SAM" id="Phobius"/>
    </source>
</evidence>
<dbReference type="Pfam" id="PF07811">
    <property type="entry name" value="TadE"/>
    <property type="match status" value="1"/>
</dbReference>
<keyword evidence="4" id="KW-1185">Reference proteome</keyword>
<dbReference type="Proteomes" id="UP000503840">
    <property type="component" value="Unassembled WGS sequence"/>
</dbReference>
<dbReference type="AlphaFoldDB" id="A0A7J0BG13"/>
<accession>A0A7J0BG13</accession>
<dbReference type="RefSeq" id="WP_174403808.1">
    <property type="nucleotide sequence ID" value="NZ_BLVO01000004.1"/>
</dbReference>
<reference evidence="3 4" key="1">
    <citation type="submission" date="2020-05" db="EMBL/GenBank/DDBJ databases">
        <title>Draft genome sequence of Desulfovibrio sp. strain HN2T.</title>
        <authorList>
            <person name="Ueno A."/>
            <person name="Tamazawa S."/>
            <person name="Tamamura S."/>
            <person name="Murakami T."/>
            <person name="Kiyama T."/>
            <person name="Inomata H."/>
            <person name="Amano Y."/>
            <person name="Miyakawa K."/>
            <person name="Tamaki H."/>
            <person name="Naganuma T."/>
            <person name="Kaneko K."/>
        </authorList>
    </citation>
    <scope>NUCLEOTIDE SEQUENCE [LARGE SCALE GENOMIC DNA]</scope>
    <source>
        <strain evidence="3 4">HN2</strain>
    </source>
</reference>
<sequence length="129" mass="13727">MQRFRSSENGMAAIEIALILPVLAMILYVLVEGANTLHDYSTISEASRSAARQVVISGDTSIAPSIVNAVVTELPVNALTTTAVLSDGGKTVTVEVRYAYHSFFAANQQAEGPLPSLYTLTARTTMPIP</sequence>
<dbReference type="InterPro" id="IPR012495">
    <property type="entry name" value="TadE-like_dom"/>
</dbReference>
<protein>
    <submittedName>
        <fullName evidence="3">Pilus biosynthesis protein TadE</fullName>
    </submittedName>
</protein>
<dbReference type="EMBL" id="BLVO01000004">
    <property type="protein sequence ID" value="GFM32141.1"/>
    <property type="molecule type" value="Genomic_DNA"/>
</dbReference>
<evidence type="ECO:0000313" key="4">
    <source>
        <dbReference type="Proteomes" id="UP000503840"/>
    </source>
</evidence>
<feature type="domain" description="TadE-like" evidence="2">
    <location>
        <begin position="10"/>
        <end position="52"/>
    </location>
</feature>
<proteinExistence type="predicted"/>
<name>A0A7J0BG13_9BACT</name>
<gene>
    <name evidence="3" type="ORF">DSM101010T_05060</name>
</gene>
<comment type="caution">
    <text evidence="3">The sequence shown here is derived from an EMBL/GenBank/DDBJ whole genome shotgun (WGS) entry which is preliminary data.</text>
</comment>
<evidence type="ECO:0000313" key="3">
    <source>
        <dbReference type="EMBL" id="GFM32141.1"/>
    </source>
</evidence>
<keyword evidence="1" id="KW-0472">Membrane</keyword>
<keyword evidence="1" id="KW-1133">Transmembrane helix</keyword>
<feature type="transmembrane region" description="Helical" evidence="1">
    <location>
        <begin position="12"/>
        <end position="31"/>
    </location>
</feature>
<keyword evidence="1" id="KW-0812">Transmembrane</keyword>
<organism evidence="3 4">
    <name type="scientific">Desulfovibrio subterraneus</name>
    <dbReference type="NCBI Taxonomy" id="2718620"/>
    <lineage>
        <taxon>Bacteria</taxon>
        <taxon>Pseudomonadati</taxon>
        <taxon>Thermodesulfobacteriota</taxon>
        <taxon>Desulfovibrionia</taxon>
        <taxon>Desulfovibrionales</taxon>
        <taxon>Desulfovibrionaceae</taxon>
        <taxon>Desulfovibrio</taxon>
    </lineage>
</organism>